<reference evidence="2 3" key="1">
    <citation type="submission" date="2020-08" db="EMBL/GenBank/DDBJ databases">
        <title>Genome sequence of Erysipelothrix inopinata DSM 15511T.</title>
        <authorList>
            <person name="Hyun D.-W."/>
            <person name="Bae J.-W."/>
        </authorList>
    </citation>
    <scope>NUCLEOTIDE SEQUENCE [LARGE SCALE GENOMIC DNA]</scope>
    <source>
        <strain evidence="2 3">DSM 15511</strain>
    </source>
</reference>
<keyword evidence="1" id="KW-0812">Transmembrane</keyword>
<dbReference type="EMBL" id="CP060715">
    <property type="protein sequence ID" value="QNN60159.1"/>
    <property type="molecule type" value="Genomic_DNA"/>
</dbReference>
<feature type="transmembrane region" description="Helical" evidence="1">
    <location>
        <begin position="120"/>
        <end position="144"/>
    </location>
</feature>
<feature type="transmembrane region" description="Helical" evidence="1">
    <location>
        <begin position="86"/>
        <end position="108"/>
    </location>
</feature>
<gene>
    <name evidence="2" type="ORF">H9L01_07230</name>
</gene>
<accession>A0A7G9RX34</accession>
<sequence length="400" mass="45773">MDYKDQKHEDVYIKVPTEILERLDLKEETKAQIHVNEHGVYINNRKKNTEKTVPLTSITIVGLLTLGICLFIFRDFSQIPLIGQRSIASMVILLGVISGMINFTYYFIKDNKRDNSSLKLYWRNLPVVLLSYLVIIVVAQLLFFKVMGQLFMGATFDIYTSSCMAAVMTGIVNYVMIYSAKSITPTSLIRSLVFVILGGVFIAMVTNRDQQWWLYNFSFLGTPEATNSWQFNLTLILSSLLMVALIDYIFVYLYNIEGKTKRLIALKVLLLLTAICLGGVGFFPYNDSLFYQSMHNRVAGYLVYLFIILIISIRWLLPNVSKHFLRISYSIGAMLGIICVLFLGVHYLSLTAFELFAFVLAFSWLLLLLQHIIDIVNTANEVYTVEIIRQPTQETVKENN</sequence>
<feature type="transmembrane region" description="Helical" evidence="1">
    <location>
        <begin position="188"/>
        <end position="206"/>
    </location>
</feature>
<feature type="transmembrane region" description="Helical" evidence="1">
    <location>
        <begin position="355"/>
        <end position="373"/>
    </location>
</feature>
<feature type="transmembrane region" description="Helical" evidence="1">
    <location>
        <begin position="266"/>
        <end position="286"/>
    </location>
</feature>
<organism evidence="2 3">
    <name type="scientific">Erysipelothrix inopinata</name>
    <dbReference type="NCBI Taxonomy" id="225084"/>
    <lineage>
        <taxon>Bacteria</taxon>
        <taxon>Bacillati</taxon>
        <taxon>Bacillota</taxon>
        <taxon>Erysipelotrichia</taxon>
        <taxon>Erysipelotrichales</taxon>
        <taxon>Erysipelotrichaceae</taxon>
        <taxon>Erysipelothrix</taxon>
    </lineage>
</organism>
<evidence type="ECO:0000256" key="1">
    <source>
        <dbReference type="SAM" id="Phobius"/>
    </source>
</evidence>
<feature type="transmembrane region" description="Helical" evidence="1">
    <location>
        <begin position="298"/>
        <end position="317"/>
    </location>
</feature>
<dbReference type="Proteomes" id="UP000515928">
    <property type="component" value="Chromosome"/>
</dbReference>
<feature type="transmembrane region" description="Helical" evidence="1">
    <location>
        <begin position="229"/>
        <end position="254"/>
    </location>
</feature>
<protein>
    <submittedName>
        <fullName evidence="2">AbrB/MazE/SpoVT family DNA-binding domain-containing protein</fullName>
    </submittedName>
</protein>
<keyword evidence="3" id="KW-1185">Reference proteome</keyword>
<feature type="transmembrane region" description="Helical" evidence="1">
    <location>
        <begin position="329"/>
        <end position="349"/>
    </location>
</feature>
<proteinExistence type="predicted"/>
<keyword evidence="1" id="KW-1133">Transmembrane helix</keyword>
<keyword evidence="2" id="KW-0238">DNA-binding</keyword>
<dbReference type="Pfam" id="PF06197">
    <property type="entry name" value="DUF998"/>
    <property type="match status" value="1"/>
</dbReference>
<dbReference type="GO" id="GO:0003677">
    <property type="term" value="F:DNA binding"/>
    <property type="evidence" value="ECO:0007669"/>
    <property type="project" value="UniProtKB-KW"/>
</dbReference>
<dbReference type="KEGG" id="eio:H9L01_07230"/>
<evidence type="ECO:0000313" key="2">
    <source>
        <dbReference type="EMBL" id="QNN60159.1"/>
    </source>
</evidence>
<dbReference type="AlphaFoldDB" id="A0A7G9RX34"/>
<name>A0A7G9RX34_9FIRM</name>
<evidence type="ECO:0000313" key="3">
    <source>
        <dbReference type="Proteomes" id="UP000515928"/>
    </source>
</evidence>
<feature type="transmembrane region" description="Helical" evidence="1">
    <location>
        <begin position="53"/>
        <end position="74"/>
    </location>
</feature>
<dbReference type="InterPro" id="IPR009339">
    <property type="entry name" value="DUF998"/>
</dbReference>
<feature type="transmembrane region" description="Helical" evidence="1">
    <location>
        <begin position="156"/>
        <end position="176"/>
    </location>
</feature>
<dbReference type="RefSeq" id="WP_187533291.1">
    <property type="nucleotide sequence ID" value="NZ_CBCSHU010000011.1"/>
</dbReference>
<keyword evidence="1" id="KW-0472">Membrane</keyword>